<keyword evidence="2" id="KW-0812">Transmembrane</keyword>
<keyword evidence="2" id="KW-1133">Transmembrane helix</keyword>
<feature type="transmembrane region" description="Helical" evidence="2">
    <location>
        <begin position="361"/>
        <end position="382"/>
    </location>
</feature>
<feature type="region of interest" description="Disordered" evidence="1">
    <location>
        <begin position="329"/>
        <end position="352"/>
    </location>
</feature>
<accession>A0ABQ2RGQ5</accession>
<dbReference type="Gene3D" id="2.60.120.200">
    <property type="match status" value="1"/>
</dbReference>
<name>A0ABQ2RGQ5_9ACTN</name>
<feature type="transmembrane region" description="Helical" evidence="2">
    <location>
        <begin position="300"/>
        <end position="319"/>
    </location>
</feature>
<feature type="compositionally biased region" description="Low complexity" evidence="1">
    <location>
        <begin position="329"/>
        <end position="346"/>
    </location>
</feature>
<organism evidence="3 4">
    <name type="scientific">Streptosporangium pseudovulgare</name>
    <dbReference type="NCBI Taxonomy" id="35765"/>
    <lineage>
        <taxon>Bacteria</taxon>
        <taxon>Bacillati</taxon>
        <taxon>Actinomycetota</taxon>
        <taxon>Actinomycetes</taxon>
        <taxon>Streptosporangiales</taxon>
        <taxon>Streptosporangiaceae</taxon>
        <taxon>Streptosporangium</taxon>
    </lineage>
</organism>
<keyword evidence="4" id="KW-1185">Reference proteome</keyword>
<feature type="transmembrane region" description="Helical" evidence="2">
    <location>
        <begin position="402"/>
        <end position="424"/>
    </location>
</feature>
<feature type="transmembrane region" description="Helical" evidence="2">
    <location>
        <begin position="431"/>
        <end position="453"/>
    </location>
</feature>
<sequence>MSPITSAVRREWAAFRSRGRVIAMIAATLAVIVPGLLAAYGDRASCGAGGAEIACPTDPVGPDGRAVSDQFFFVHRPLGENGVITARVTSMTGVITYPPPDHDEIVPGLVPWAKAGIIVKDGTGQGSAYAALMVTGGHGVRMQHDYVHDTAGRPGGVSPRSPRWLRLVRSGDTVTGYESADGRRWTKVGTARLAGSPRTVEAGLFVTSPGDLTVRRTGLGGGTTETRFTQATAVFDNVSLDGATAGGWRHDGVGEMGHTDWERNHRAPGLVEADGTFTVTGSGDIGPVGTEGGHDVADTLVGLAAGLAVVIAVAARFAVAAPRTTRSVTTGSRTARSTAVAVRTARGGVPPSGGRDLAARAVVAGAAAFSAGLVAAGVTMPVGAEILRANGNAVLTVSWLTLSRVVIGVAVLFAVTAVLALALGALLRRTWAAVLGAMSAVILPYVLGASPLLPDEVARWLLRLTPAAGFAVQQTAVRYPQVIAHYVPSEGYFPLAWWAGLGVLCGHAALALALAASRWRRSAV</sequence>
<feature type="transmembrane region" description="Helical" evidence="2">
    <location>
        <begin position="495"/>
        <end position="516"/>
    </location>
</feature>
<evidence type="ECO:0000256" key="1">
    <source>
        <dbReference type="SAM" id="MobiDB-lite"/>
    </source>
</evidence>
<gene>
    <name evidence="3" type="ORF">GCM10010140_70340</name>
</gene>
<dbReference type="EMBL" id="BMQJ01000027">
    <property type="protein sequence ID" value="GGQ30130.1"/>
    <property type="molecule type" value="Genomic_DNA"/>
</dbReference>
<dbReference type="Proteomes" id="UP000611554">
    <property type="component" value="Unassembled WGS sequence"/>
</dbReference>
<reference evidence="4" key="1">
    <citation type="journal article" date="2019" name="Int. J. Syst. Evol. Microbiol.">
        <title>The Global Catalogue of Microorganisms (GCM) 10K type strain sequencing project: providing services to taxonomists for standard genome sequencing and annotation.</title>
        <authorList>
            <consortium name="The Broad Institute Genomics Platform"/>
            <consortium name="The Broad Institute Genome Sequencing Center for Infectious Disease"/>
            <person name="Wu L."/>
            <person name="Ma J."/>
        </authorList>
    </citation>
    <scope>NUCLEOTIDE SEQUENCE [LARGE SCALE GENOMIC DNA]</scope>
    <source>
        <strain evidence="4">JCM 3115</strain>
    </source>
</reference>
<protein>
    <recommendedName>
        <fullName evidence="5">DUF1349 domain-containing protein</fullName>
    </recommendedName>
</protein>
<evidence type="ECO:0000313" key="3">
    <source>
        <dbReference type="EMBL" id="GGQ30130.1"/>
    </source>
</evidence>
<proteinExistence type="predicted"/>
<evidence type="ECO:0008006" key="5">
    <source>
        <dbReference type="Google" id="ProtNLM"/>
    </source>
</evidence>
<evidence type="ECO:0000313" key="4">
    <source>
        <dbReference type="Proteomes" id="UP000611554"/>
    </source>
</evidence>
<evidence type="ECO:0000256" key="2">
    <source>
        <dbReference type="SAM" id="Phobius"/>
    </source>
</evidence>
<keyword evidence="2" id="KW-0472">Membrane</keyword>
<feature type="transmembrane region" description="Helical" evidence="2">
    <location>
        <begin position="21"/>
        <end position="40"/>
    </location>
</feature>
<comment type="caution">
    <text evidence="3">The sequence shown here is derived from an EMBL/GenBank/DDBJ whole genome shotgun (WGS) entry which is preliminary data.</text>
</comment>